<sequence>MMDFGSSYVYVYDEPEYEVFSAGEFDEGMELSDSGSSSEEDCDSHVRRKKHTWRNVSSKDIYNAPDPTVSGKKEKRADTNVVCINFSKLVSPSHMFTGDPVYCKDCKAILSHISKVSKAEQQQLWTCQFCGALNEINVMDEEIPKEEDVTFMLEPALSTTSAGPSGTDESLVIFCIDISGSMCVTTEVPGRLDWMKKSWRNTGRYDVCRDVTQVSRLQAAQAAVDHQLEEMIKEHPNRRVALIAFSSEVIVVGDGSQRQIRVRGKTQLNNQDQLIKIGKDLKIPAAIKDTRKQLGKEVWSLEEDGWTALGPALCIAVGMAGKCPGSKVIVCTDGMANEGVGSVDTYRCSRDEGANSEQFYEDVAMEAAKQGTSISVISFRGTDCKLVYLGKLADKTEGQVNIVDPQKLTDEFSSILAGNIIATNVVATFLLHKKLFVDDERKKESKVVKQIGNVTADTEFTFEYGIRIKEQKDEEDTVMETAHKEKMISMEMVENGKTISMETDKKQEERKVDDQPNEASTSSESGRLKVKVEVPDDLPFQLQLKYTDTDGATALRVFTQIKPATRDRKEAEEKTNVDVIGANVQKQIGSLVLDGCYTESRVKALMNQRLVWRHKKISKQKCEKREARKKYRSIFKNVSKLEHRVKAAQKTEKATRGRCLSESEGSDEEEMGRSRGRSRSRERRTRKKALRANAMPDGFSSAVYKGRQCRQISRSRSRSPDRRSRSRSHERRPRSRSRSRSPDRRPRSRSRSISLDHRSRSRSADRWSRIKSHDRMSRSRSPIYIGKSPAYSVSSPTYSAISPTYSVSSPTYSVPSPTYTSPTYTSPTSSVPSPTYSSPTSPYGVRSPISPVYRGSSPISPVYRGSSPDSPLYNSQFLENTRSRENRQRLRSRSPQNGHRERLPYKQRSRSTGSSTCNDSE</sequence>
<protein>
    <recommendedName>
        <fullName evidence="3">VWFA domain-containing protein</fullName>
    </recommendedName>
</protein>
<dbReference type="GO" id="GO:0070971">
    <property type="term" value="C:endoplasmic reticulum exit site"/>
    <property type="evidence" value="ECO:0007669"/>
    <property type="project" value="TreeGrafter"/>
</dbReference>
<feature type="compositionally biased region" description="Basic residues" evidence="2">
    <location>
        <begin position="674"/>
        <end position="690"/>
    </location>
</feature>
<dbReference type="EMBL" id="UYJE01002822">
    <property type="protein sequence ID" value="VDI13939.1"/>
    <property type="molecule type" value="Genomic_DNA"/>
</dbReference>
<dbReference type="GO" id="GO:0008270">
    <property type="term" value="F:zinc ion binding"/>
    <property type="evidence" value="ECO:0007669"/>
    <property type="project" value="InterPro"/>
</dbReference>
<dbReference type="InterPro" id="IPR036465">
    <property type="entry name" value="vWFA_dom_sf"/>
</dbReference>
<dbReference type="InterPro" id="IPR006895">
    <property type="entry name" value="Znf_Sec23_Sec24"/>
</dbReference>
<dbReference type="Gene3D" id="2.30.30.380">
    <property type="entry name" value="Zn-finger domain of Sec23/24"/>
    <property type="match status" value="1"/>
</dbReference>
<feature type="compositionally biased region" description="Low complexity" evidence="2">
    <location>
        <begin position="802"/>
        <end position="843"/>
    </location>
</feature>
<feature type="region of interest" description="Disordered" evidence="2">
    <location>
        <begin position="644"/>
        <end position="921"/>
    </location>
</feature>
<dbReference type="InterPro" id="IPR002035">
    <property type="entry name" value="VWF_A"/>
</dbReference>
<proteinExistence type="inferred from homology"/>
<name>A0A8B6D583_MYTGA</name>
<feature type="compositionally biased region" description="Polar residues" evidence="2">
    <location>
        <begin position="867"/>
        <end position="880"/>
    </location>
</feature>
<comment type="caution">
    <text evidence="4">The sequence shown here is derived from an EMBL/GenBank/DDBJ whole genome shotgun (WGS) entry which is preliminary data.</text>
</comment>
<dbReference type="PANTHER" id="PTHR13803">
    <property type="entry name" value="SEC24-RELATED PROTEIN"/>
    <property type="match status" value="1"/>
</dbReference>
<feature type="region of interest" description="Disordered" evidence="2">
    <location>
        <begin position="502"/>
        <end position="526"/>
    </location>
</feature>
<dbReference type="InterPro" id="IPR036174">
    <property type="entry name" value="Znf_Sec23_Sec24_sf"/>
</dbReference>
<dbReference type="PANTHER" id="PTHR13803:SF36">
    <property type="entry name" value="TYPE A VON WILLEBRAND FACTOR DOMAIN-CONTAINING PROTEIN"/>
    <property type="match status" value="1"/>
</dbReference>
<dbReference type="GO" id="GO:0000149">
    <property type="term" value="F:SNARE binding"/>
    <property type="evidence" value="ECO:0007669"/>
    <property type="project" value="TreeGrafter"/>
</dbReference>
<accession>A0A8B6D583</accession>
<dbReference type="Pfam" id="PF04811">
    <property type="entry name" value="Sec23_trunk"/>
    <property type="match status" value="1"/>
</dbReference>
<comment type="similarity">
    <text evidence="1">Belongs to the SEC23/SEC24 family. SEC24 subfamily.</text>
</comment>
<dbReference type="InterPro" id="IPR050550">
    <property type="entry name" value="SEC23_SEC24_subfamily"/>
</dbReference>
<dbReference type="InterPro" id="IPR006896">
    <property type="entry name" value="Sec23/24_trunk_dom"/>
</dbReference>
<dbReference type="OrthoDB" id="1724672at2759"/>
<dbReference type="GO" id="GO:0006886">
    <property type="term" value="P:intracellular protein transport"/>
    <property type="evidence" value="ECO:0007669"/>
    <property type="project" value="InterPro"/>
</dbReference>
<evidence type="ECO:0000256" key="2">
    <source>
        <dbReference type="SAM" id="MobiDB-lite"/>
    </source>
</evidence>
<dbReference type="Pfam" id="PF04810">
    <property type="entry name" value="zf-Sec23_Sec24"/>
    <property type="match status" value="1"/>
</dbReference>
<feature type="compositionally biased region" description="Basic and acidic residues" evidence="2">
    <location>
        <begin position="754"/>
        <end position="777"/>
    </location>
</feature>
<feature type="compositionally biased region" description="Polar residues" evidence="2">
    <location>
        <begin position="910"/>
        <end position="921"/>
    </location>
</feature>
<dbReference type="GO" id="GO:0090110">
    <property type="term" value="P:COPII-coated vesicle cargo loading"/>
    <property type="evidence" value="ECO:0007669"/>
    <property type="project" value="TreeGrafter"/>
</dbReference>
<dbReference type="SUPFAM" id="SSF82919">
    <property type="entry name" value="Zn-finger domain of Sec23/24"/>
    <property type="match status" value="1"/>
</dbReference>
<dbReference type="SUPFAM" id="SSF53300">
    <property type="entry name" value="vWA-like"/>
    <property type="match status" value="1"/>
</dbReference>
<dbReference type="SMART" id="SM00327">
    <property type="entry name" value="VWA"/>
    <property type="match status" value="1"/>
</dbReference>
<feature type="compositionally biased region" description="Polar residues" evidence="2">
    <location>
        <begin position="791"/>
        <end position="801"/>
    </location>
</feature>
<feature type="compositionally biased region" description="Basic and acidic residues" evidence="2">
    <location>
        <begin position="644"/>
        <end position="661"/>
    </location>
</feature>
<evidence type="ECO:0000256" key="1">
    <source>
        <dbReference type="ARBA" id="ARBA00008334"/>
    </source>
</evidence>
<keyword evidence="5" id="KW-1185">Reference proteome</keyword>
<evidence type="ECO:0000313" key="5">
    <source>
        <dbReference type="Proteomes" id="UP000596742"/>
    </source>
</evidence>
<dbReference type="AlphaFoldDB" id="A0A8B6D583"/>
<dbReference type="Proteomes" id="UP000596742">
    <property type="component" value="Unassembled WGS sequence"/>
</dbReference>
<dbReference type="Gene3D" id="3.40.50.410">
    <property type="entry name" value="von Willebrand factor, type A domain"/>
    <property type="match status" value="1"/>
</dbReference>
<dbReference type="GO" id="GO:0030127">
    <property type="term" value="C:COPII vesicle coat"/>
    <property type="evidence" value="ECO:0007669"/>
    <property type="project" value="InterPro"/>
</dbReference>
<feature type="compositionally biased region" description="Basic and acidic residues" evidence="2">
    <location>
        <begin position="502"/>
        <end position="514"/>
    </location>
</feature>
<organism evidence="4 5">
    <name type="scientific">Mytilus galloprovincialis</name>
    <name type="common">Mediterranean mussel</name>
    <dbReference type="NCBI Taxonomy" id="29158"/>
    <lineage>
        <taxon>Eukaryota</taxon>
        <taxon>Metazoa</taxon>
        <taxon>Spiralia</taxon>
        <taxon>Lophotrochozoa</taxon>
        <taxon>Mollusca</taxon>
        <taxon>Bivalvia</taxon>
        <taxon>Autobranchia</taxon>
        <taxon>Pteriomorphia</taxon>
        <taxon>Mytilida</taxon>
        <taxon>Mytiloidea</taxon>
        <taxon>Mytilidae</taxon>
        <taxon>Mytilinae</taxon>
        <taxon>Mytilus</taxon>
    </lineage>
</organism>
<feature type="domain" description="VWFA" evidence="3">
    <location>
        <begin position="169"/>
        <end position="414"/>
    </location>
</feature>
<reference evidence="4" key="1">
    <citation type="submission" date="2018-11" db="EMBL/GenBank/DDBJ databases">
        <authorList>
            <person name="Alioto T."/>
            <person name="Alioto T."/>
        </authorList>
    </citation>
    <scope>NUCLEOTIDE SEQUENCE</scope>
</reference>
<feature type="compositionally biased region" description="Basic residues" evidence="2">
    <location>
        <begin position="724"/>
        <end position="739"/>
    </location>
</feature>
<gene>
    <name evidence="4" type="ORF">MGAL_10B054728</name>
</gene>
<evidence type="ECO:0000259" key="3">
    <source>
        <dbReference type="SMART" id="SM00327"/>
    </source>
</evidence>
<evidence type="ECO:0000313" key="4">
    <source>
        <dbReference type="EMBL" id="VDI13939.1"/>
    </source>
</evidence>